<protein>
    <recommendedName>
        <fullName evidence="5">RING-type domain-containing protein</fullName>
    </recommendedName>
</protein>
<dbReference type="EMBL" id="CAXKWB010010140">
    <property type="protein sequence ID" value="CAL4097003.1"/>
    <property type="molecule type" value="Genomic_DNA"/>
</dbReference>
<sequence>QVLIMNNKILSQENGPYVQEVYQEHQESIQIVGSPVDVPKKRSSSLSDQNDSFTPMYSKNRRSSLIVSNALPDQKCCDVCLSGNPLRHICPCSVLSHVKCELKSKSYESTLPNEMNMKHINEDETETNSSGYGSMYLESPTSPNNVPTTLLDQNNESNDVPITLLDQNNVSNDVPNALLDQNNTQQPNKFTEMDEADTSIFEYNSMNSELQKSSIEMPTLIPDHSTLQSLTNEPSAFMSSSNIQTTSAIPEQNSIQENNIYPEKDEAVSGIGKNNLNPESKTSFRNIPTAVVPPFNVSTELPDKNVSVTVLSSPNVPSTLLNQDEVDISIGKSKSKPPKSKKSSLAIPKASPKQIDTCVICLEIGHVVHICSCSVLTHKECALEYISFPGNNTENCPQCRQKLKYNILDQDTPMKDKYVIAFWFLLFLYLAMIGLSTYTMVLLIPSSSMNIYMYIALIANLGIMWPLLIVYLVTLGVANTFAPRDRTGDEDYCCRDMGCYWSGDCGGSGDCGCGGSGGGGDGCVIVLVVFCLILVFIILILASIYLVMSLATLYKSFVLKSKKEIVFKHEGRRLNTVATTPKRSHSTSYLDKMV</sequence>
<dbReference type="Gene3D" id="3.30.40.10">
    <property type="entry name" value="Zinc/RING finger domain, C3HC4 (zinc finger)"/>
    <property type="match status" value="1"/>
</dbReference>
<dbReference type="AlphaFoldDB" id="A0AAV2QRE2"/>
<evidence type="ECO:0008006" key="5">
    <source>
        <dbReference type="Google" id="ProtNLM"/>
    </source>
</evidence>
<organism evidence="3 4">
    <name type="scientific">Meganyctiphanes norvegica</name>
    <name type="common">Northern krill</name>
    <name type="synonym">Thysanopoda norvegica</name>
    <dbReference type="NCBI Taxonomy" id="48144"/>
    <lineage>
        <taxon>Eukaryota</taxon>
        <taxon>Metazoa</taxon>
        <taxon>Ecdysozoa</taxon>
        <taxon>Arthropoda</taxon>
        <taxon>Crustacea</taxon>
        <taxon>Multicrustacea</taxon>
        <taxon>Malacostraca</taxon>
        <taxon>Eumalacostraca</taxon>
        <taxon>Eucarida</taxon>
        <taxon>Euphausiacea</taxon>
        <taxon>Euphausiidae</taxon>
        <taxon>Meganyctiphanes</taxon>
    </lineage>
</organism>
<feature type="non-terminal residue" evidence="3">
    <location>
        <position position="1"/>
    </location>
</feature>
<feature type="region of interest" description="Disordered" evidence="1">
    <location>
        <begin position="327"/>
        <end position="348"/>
    </location>
</feature>
<feature type="region of interest" description="Disordered" evidence="1">
    <location>
        <begin position="37"/>
        <end position="57"/>
    </location>
</feature>
<feature type="transmembrane region" description="Helical" evidence="2">
    <location>
        <begin position="420"/>
        <end position="444"/>
    </location>
</feature>
<evidence type="ECO:0000256" key="1">
    <source>
        <dbReference type="SAM" id="MobiDB-lite"/>
    </source>
</evidence>
<keyword evidence="2" id="KW-0812">Transmembrane</keyword>
<evidence type="ECO:0000313" key="4">
    <source>
        <dbReference type="Proteomes" id="UP001497623"/>
    </source>
</evidence>
<reference evidence="3 4" key="1">
    <citation type="submission" date="2024-05" db="EMBL/GenBank/DDBJ databases">
        <authorList>
            <person name="Wallberg A."/>
        </authorList>
    </citation>
    <scope>NUCLEOTIDE SEQUENCE [LARGE SCALE GENOMIC DNA]</scope>
</reference>
<feature type="transmembrane region" description="Helical" evidence="2">
    <location>
        <begin position="451"/>
        <end position="473"/>
    </location>
</feature>
<evidence type="ECO:0000256" key="2">
    <source>
        <dbReference type="SAM" id="Phobius"/>
    </source>
</evidence>
<dbReference type="SUPFAM" id="SSF57850">
    <property type="entry name" value="RING/U-box"/>
    <property type="match status" value="1"/>
</dbReference>
<gene>
    <name evidence="3" type="ORF">MNOR_LOCUS15882</name>
</gene>
<keyword evidence="4" id="KW-1185">Reference proteome</keyword>
<comment type="caution">
    <text evidence="3">The sequence shown here is derived from an EMBL/GenBank/DDBJ whole genome shotgun (WGS) entry which is preliminary data.</text>
</comment>
<dbReference type="Proteomes" id="UP001497623">
    <property type="component" value="Unassembled WGS sequence"/>
</dbReference>
<feature type="compositionally biased region" description="Basic residues" evidence="1">
    <location>
        <begin position="333"/>
        <end position="342"/>
    </location>
</feature>
<evidence type="ECO:0000313" key="3">
    <source>
        <dbReference type="EMBL" id="CAL4097003.1"/>
    </source>
</evidence>
<keyword evidence="2" id="KW-1133">Transmembrane helix</keyword>
<dbReference type="InterPro" id="IPR013083">
    <property type="entry name" value="Znf_RING/FYVE/PHD"/>
</dbReference>
<proteinExistence type="predicted"/>
<dbReference type="CDD" id="cd16448">
    <property type="entry name" value="RING-H2"/>
    <property type="match status" value="1"/>
</dbReference>
<feature type="transmembrane region" description="Helical" evidence="2">
    <location>
        <begin position="524"/>
        <end position="554"/>
    </location>
</feature>
<feature type="compositionally biased region" description="Polar residues" evidence="1">
    <location>
        <begin position="44"/>
        <end position="57"/>
    </location>
</feature>
<accession>A0AAV2QRE2</accession>
<name>A0AAV2QRE2_MEGNR</name>
<keyword evidence="2" id="KW-0472">Membrane</keyword>